<keyword evidence="3" id="KW-1185">Reference proteome</keyword>
<gene>
    <name evidence="2" type="ORF">Fcan01_26695</name>
</gene>
<proteinExistence type="predicted"/>
<protein>
    <submittedName>
        <fullName evidence="2">Leucine--tRNA ligase</fullName>
    </submittedName>
</protein>
<organism evidence="2 3">
    <name type="scientific">Folsomia candida</name>
    <name type="common">Springtail</name>
    <dbReference type="NCBI Taxonomy" id="158441"/>
    <lineage>
        <taxon>Eukaryota</taxon>
        <taxon>Metazoa</taxon>
        <taxon>Ecdysozoa</taxon>
        <taxon>Arthropoda</taxon>
        <taxon>Hexapoda</taxon>
        <taxon>Collembola</taxon>
        <taxon>Entomobryomorpha</taxon>
        <taxon>Isotomoidea</taxon>
        <taxon>Isotomidae</taxon>
        <taxon>Proisotominae</taxon>
        <taxon>Folsomia</taxon>
    </lineage>
</organism>
<dbReference type="EMBL" id="LNIX01000045">
    <property type="protein sequence ID" value="OXA38492.1"/>
    <property type="molecule type" value="Genomic_DNA"/>
</dbReference>
<evidence type="ECO:0000313" key="2">
    <source>
        <dbReference type="EMBL" id="OXA38492.1"/>
    </source>
</evidence>
<feature type="signal peptide" evidence="1">
    <location>
        <begin position="1"/>
        <end position="18"/>
    </location>
</feature>
<dbReference type="AlphaFoldDB" id="A0A226CYW5"/>
<evidence type="ECO:0000313" key="3">
    <source>
        <dbReference type="Proteomes" id="UP000198287"/>
    </source>
</evidence>
<sequence length="452" mass="50383">MLFLSIFIFLQLFCLINCKGPSLYCPPEWVVHGSGDIPEDAEMCSLGGGEYIGRTFQNGEWVAVREMQETKHLVNISTWEKCKAKEPSPPRGYMEPISDTSHFLRFLVYRNVANPHETTRELILHTFLYPARIIPSLGMAYTPVGNTVVETEAYQTLIFPPYCITKWVPSPLISTLSHTAVSVNDPSRTNFIGRVEATHVSPDEGQAFCGNTEITSNSLHYISPSLQTIRSTPHFEILTSSKPPLHAILHGFTFNLQFLTNTSLKNELIHSETLELNGILGTSRFNVTHSKITSEEFILSENGLDFTGLSHVDVSFHNFNGGDAVHFHVDEVRDWEVRIVAKIPRKIEASASYEITRVGAQTLALVQACSTVGILQDVEIPYTAEVWYWSPGLDAGQVEVMLDEVGRTYVGREEDCYVVGEIAGGLSGRLVFGTRINFAQPNVDFPCAQFMS</sequence>
<comment type="caution">
    <text evidence="2">The sequence shown here is derived from an EMBL/GenBank/DDBJ whole genome shotgun (WGS) entry which is preliminary data.</text>
</comment>
<reference evidence="2 3" key="1">
    <citation type="submission" date="2015-12" db="EMBL/GenBank/DDBJ databases">
        <title>The genome of Folsomia candida.</title>
        <authorList>
            <person name="Faddeeva A."/>
            <person name="Derks M.F."/>
            <person name="Anvar Y."/>
            <person name="Smit S."/>
            <person name="Van Straalen N."/>
            <person name="Roelofs D."/>
        </authorList>
    </citation>
    <scope>NUCLEOTIDE SEQUENCE [LARGE SCALE GENOMIC DNA]</scope>
    <source>
        <strain evidence="2 3">VU population</strain>
        <tissue evidence="2">Whole body</tissue>
    </source>
</reference>
<feature type="chain" id="PRO_5012511055" evidence="1">
    <location>
        <begin position="19"/>
        <end position="452"/>
    </location>
</feature>
<keyword evidence="1" id="KW-0732">Signal</keyword>
<accession>A0A226CYW5</accession>
<keyword evidence="2" id="KW-0436">Ligase</keyword>
<name>A0A226CYW5_FOLCA</name>
<dbReference type="GO" id="GO:0016874">
    <property type="term" value="F:ligase activity"/>
    <property type="evidence" value="ECO:0007669"/>
    <property type="project" value="UniProtKB-KW"/>
</dbReference>
<evidence type="ECO:0000256" key="1">
    <source>
        <dbReference type="SAM" id="SignalP"/>
    </source>
</evidence>
<dbReference type="Proteomes" id="UP000198287">
    <property type="component" value="Unassembled WGS sequence"/>
</dbReference>
<dbReference type="OrthoDB" id="1925699at2759"/>